<keyword evidence="2" id="KW-1185">Reference proteome</keyword>
<name>A0A8J8NW89_HALGN</name>
<accession>A0A8J8NW89</accession>
<dbReference type="Proteomes" id="UP000785679">
    <property type="component" value="Unassembled WGS sequence"/>
</dbReference>
<proteinExistence type="predicted"/>
<dbReference type="AlphaFoldDB" id="A0A8J8NW89"/>
<gene>
    <name evidence="1" type="ORF">FGO68_gene15526</name>
</gene>
<dbReference type="PROSITE" id="PS51257">
    <property type="entry name" value="PROKAR_LIPOPROTEIN"/>
    <property type="match status" value="1"/>
</dbReference>
<organism evidence="1 2">
    <name type="scientific">Halteria grandinella</name>
    <dbReference type="NCBI Taxonomy" id="5974"/>
    <lineage>
        <taxon>Eukaryota</taxon>
        <taxon>Sar</taxon>
        <taxon>Alveolata</taxon>
        <taxon>Ciliophora</taxon>
        <taxon>Intramacronucleata</taxon>
        <taxon>Spirotrichea</taxon>
        <taxon>Stichotrichia</taxon>
        <taxon>Sporadotrichida</taxon>
        <taxon>Halteriidae</taxon>
        <taxon>Halteria</taxon>
    </lineage>
</organism>
<protein>
    <submittedName>
        <fullName evidence="1">Uncharacterized protein</fullName>
    </submittedName>
</protein>
<comment type="caution">
    <text evidence="1">The sequence shown here is derived from an EMBL/GenBank/DDBJ whole genome shotgun (WGS) entry which is preliminary data.</text>
</comment>
<evidence type="ECO:0000313" key="2">
    <source>
        <dbReference type="Proteomes" id="UP000785679"/>
    </source>
</evidence>
<evidence type="ECO:0000313" key="1">
    <source>
        <dbReference type="EMBL" id="TNV81415.1"/>
    </source>
</evidence>
<reference evidence="1" key="1">
    <citation type="submission" date="2019-06" db="EMBL/GenBank/DDBJ databases">
        <authorList>
            <person name="Zheng W."/>
        </authorList>
    </citation>
    <scope>NUCLEOTIDE SEQUENCE</scope>
    <source>
        <strain evidence="1">QDHG01</strain>
    </source>
</reference>
<dbReference type="EMBL" id="RRYP01006178">
    <property type="protein sequence ID" value="TNV81415.1"/>
    <property type="molecule type" value="Genomic_DNA"/>
</dbReference>
<sequence length="273" mass="29938">MYQKSHLLILPTSNGLSSCVVISSPIADPPGTRLLCMVSAMGTPPGPSFSSSYSSTMSVSSNCFLTLACASFISSTFLWYSLSSSSLNSRSFSSCSRRCLSVSIFLRSSKNFLSSSSILSSFFLCTSKSALDCEQVLSYTFSLTLATTRHRHQRYMSPPMKESTPSTEDRMITSGAHSVPLIGWTEPRFVRFRDSGVILYGLLSTVQFTINQFILLTITIHSLKWLTKTLLLWSLSLLDACPDFLLNSATILSQFSLLQSATSPPTDYNPALN</sequence>